<dbReference type="CDD" id="cd13276">
    <property type="entry name" value="PH_AtPH1"/>
    <property type="match status" value="1"/>
</dbReference>
<dbReference type="STRING" id="1764295.A0A5B8MFQ2"/>
<dbReference type="Gene3D" id="2.30.29.30">
    <property type="entry name" value="Pleckstrin-homology domain (PH domain)/Phosphotyrosine-binding domain (PTB)"/>
    <property type="match status" value="1"/>
</dbReference>
<dbReference type="InterPro" id="IPR051707">
    <property type="entry name" value="PI-Interact_SigTrans_Reg"/>
</dbReference>
<feature type="domain" description="PH" evidence="1">
    <location>
        <begin position="22"/>
        <end position="121"/>
    </location>
</feature>
<dbReference type="AlphaFoldDB" id="A0A5B8MFQ2"/>
<evidence type="ECO:0000259" key="1">
    <source>
        <dbReference type="PROSITE" id="PS50003"/>
    </source>
</evidence>
<name>A0A5B8MFQ2_9CHLO</name>
<dbReference type="FunFam" id="2.30.29.30:FF:000286">
    <property type="entry name" value="PH-protein kinase domain containing protein"/>
    <property type="match status" value="1"/>
</dbReference>
<evidence type="ECO:0000313" key="3">
    <source>
        <dbReference type="Proteomes" id="UP000316726"/>
    </source>
</evidence>
<dbReference type="PANTHER" id="PTHR14336:SF8">
    <property type="entry name" value="PROTEIN OPY1"/>
    <property type="match status" value="1"/>
</dbReference>
<dbReference type="SUPFAM" id="SSF50729">
    <property type="entry name" value="PH domain-like"/>
    <property type="match status" value="1"/>
</dbReference>
<reference evidence="2 3" key="1">
    <citation type="submission" date="2018-07" db="EMBL/GenBank/DDBJ databases">
        <title>The complete nuclear genome of the prasinophyte Chloropicon primus (CCMP1205).</title>
        <authorList>
            <person name="Pombert J.-F."/>
            <person name="Otis C."/>
            <person name="Turmel M."/>
            <person name="Lemieux C."/>
        </authorList>
    </citation>
    <scope>NUCLEOTIDE SEQUENCE [LARGE SCALE GENOMIC DNA]</scope>
    <source>
        <strain evidence="2 3">CCMP1205</strain>
    </source>
</reference>
<dbReference type="SMART" id="SM00233">
    <property type="entry name" value="PH"/>
    <property type="match status" value="1"/>
</dbReference>
<dbReference type="PANTHER" id="PTHR14336">
    <property type="entry name" value="TANDEM PH DOMAIN CONTAINING PROTEIN"/>
    <property type="match status" value="1"/>
</dbReference>
<dbReference type="EMBL" id="CP031035">
    <property type="protein sequence ID" value="QDZ19266.1"/>
    <property type="molecule type" value="Genomic_DNA"/>
</dbReference>
<dbReference type="OrthoDB" id="185175at2759"/>
<evidence type="ECO:0000313" key="2">
    <source>
        <dbReference type="EMBL" id="QDZ19266.1"/>
    </source>
</evidence>
<organism evidence="2 3">
    <name type="scientific">Chloropicon primus</name>
    <dbReference type="NCBI Taxonomy" id="1764295"/>
    <lineage>
        <taxon>Eukaryota</taxon>
        <taxon>Viridiplantae</taxon>
        <taxon>Chlorophyta</taxon>
        <taxon>Chloropicophyceae</taxon>
        <taxon>Chloropicales</taxon>
        <taxon>Chloropicaceae</taxon>
        <taxon>Chloropicon</taxon>
    </lineage>
</organism>
<dbReference type="PROSITE" id="PS50003">
    <property type="entry name" value="PH_DOMAIN"/>
    <property type="match status" value="1"/>
</dbReference>
<dbReference type="InterPro" id="IPR001849">
    <property type="entry name" value="PH_domain"/>
</dbReference>
<accession>A0A5B8MFQ2</accession>
<protein>
    <submittedName>
        <fullName evidence="2">PH domain-containing protein</fullName>
    </submittedName>
</protein>
<dbReference type="Proteomes" id="UP000316726">
    <property type="component" value="Chromosome 2"/>
</dbReference>
<gene>
    <name evidence="2" type="ORF">A3770_02p17840</name>
</gene>
<dbReference type="Pfam" id="PF00169">
    <property type="entry name" value="PH"/>
    <property type="match status" value="1"/>
</dbReference>
<dbReference type="InterPro" id="IPR011993">
    <property type="entry name" value="PH-like_dom_sf"/>
</dbReference>
<sequence length="134" mass="15691">MAQLLNRLRAEERIAGVEFWHSPERCGWLMKQGEYIKTWRRRWFILKQGKIFWFKTEEVGPSSIPRGVVDISRCLSIKGAEDVINRAHAFELSTHTETMFFIADSDKEKEEWISSVGRAIVRQSKSMTDDYGSY</sequence>
<keyword evidence="3" id="KW-1185">Reference proteome</keyword>
<proteinExistence type="predicted"/>